<dbReference type="InterPro" id="IPR036388">
    <property type="entry name" value="WH-like_DNA-bd_sf"/>
</dbReference>
<proteinExistence type="predicted"/>
<dbReference type="AlphaFoldDB" id="A0A846Z9G8"/>
<comment type="caution">
    <text evidence="2">The sequence shown here is derived from an EMBL/GenBank/DDBJ whole genome shotgun (WGS) entry which is preliminary data.</text>
</comment>
<dbReference type="InterPro" id="IPR052509">
    <property type="entry name" value="Metal_resp_DNA-bind_regulator"/>
</dbReference>
<dbReference type="InterPro" id="IPR036390">
    <property type="entry name" value="WH_DNA-bd_sf"/>
</dbReference>
<dbReference type="EMBL" id="JAAXPI010000046">
    <property type="protein sequence ID" value="NKZ07053.1"/>
    <property type="molecule type" value="Genomic_DNA"/>
</dbReference>
<name>A0A846Z9G8_9ACTN</name>
<dbReference type="Proteomes" id="UP000579250">
    <property type="component" value="Unassembled WGS sequence"/>
</dbReference>
<evidence type="ECO:0000259" key="1">
    <source>
        <dbReference type="Pfam" id="PF03551"/>
    </source>
</evidence>
<keyword evidence="3" id="KW-1185">Reference proteome</keyword>
<sequence length="123" mass="13827">MRSVVRLLQPCLLLLLSERPGHGYALIEHLRSFGLLLQDDPGAVYRALRELERRGLVEARWEPNPAGPARKVYSITGPGLAALTDWARDLEALRKLLDSYMSRYQSLASAWFGHSSSRGLWAP</sequence>
<feature type="domain" description="Transcription regulator PadR N-terminal" evidence="1">
    <location>
        <begin position="12"/>
        <end position="84"/>
    </location>
</feature>
<protein>
    <submittedName>
        <fullName evidence="2">PadR family transcriptional regulator</fullName>
    </submittedName>
</protein>
<dbReference type="PANTHER" id="PTHR33169:SF14">
    <property type="entry name" value="TRANSCRIPTIONAL REGULATOR RV3488"/>
    <property type="match status" value="1"/>
</dbReference>
<dbReference type="SUPFAM" id="SSF46785">
    <property type="entry name" value="Winged helix' DNA-binding domain"/>
    <property type="match status" value="1"/>
</dbReference>
<dbReference type="PANTHER" id="PTHR33169">
    <property type="entry name" value="PADR-FAMILY TRANSCRIPTIONAL REGULATOR"/>
    <property type="match status" value="1"/>
</dbReference>
<evidence type="ECO:0000313" key="2">
    <source>
        <dbReference type="EMBL" id="NKZ07053.1"/>
    </source>
</evidence>
<dbReference type="InterPro" id="IPR005149">
    <property type="entry name" value="Tscrpt_reg_PadR_N"/>
</dbReference>
<dbReference type="RefSeq" id="WP_067633162.1">
    <property type="nucleotide sequence ID" value="NZ_JAAXPI010000046.1"/>
</dbReference>
<accession>A0A846Z9G8</accession>
<evidence type="ECO:0000313" key="3">
    <source>
        <dbReference type="Proteomes" id="UP000579250"/>
    </source>
</evidence>
<organism evidence="2 3">
    <name type="scientific">Actinomadura latina</name>
    <dbReference type="NCBI Taxonomy" id="163603"/>
    <lineage>
        <taxon>Bacteria</taxon>
        <taxon>Bacillati</taxon>
        <taxon>Actinomycetota</taxon>
        <taxon>Actinomycetes</taxon>
        <taxon>Streptosporangiales</taxon>
        <taxon>Thermomonosporaceae</taxon>
        <taxon>Actinomadura</taxon>
    </lineage>
</organism>
<dbReference type="Gene3D" id="1.10.10.10">
    <property type="entry name" value="Winged helix-like DNA-binding domain superfamily/Winged helix DNA-binding domain"/>
    <property type="match status" value="1"/>
</dbReference>
<reference evidence="2 3" key="1">
    <citation type="submission" date="2020-04" db="EMBL/GenBank/DDBJ databases">
        <title>MicrobeNet Type strains.</title>
        <authorList>
            <person name="Nicholson A.C."/>
        </authorList>
    </citation>
    <scope>NUCLEOTIDE SEQUENCE [LARGE SCALE GENOMIC DNA]</scope>
    <source>
        <strain evidence="2 3">ATCC BAA-277</strain>
    </source>
</reference>
<dbReference type="Pfam" id="PF03551">
    <property type="entry name" value="PadR"/>
    <property type="match status" value="1"/>
</dbReference>
<gene>
    <name evidence="2" type="ORF">HGB48_25410</name>
</gene>